<feature type="region of interest" description="Disordered" evidence="1">
    <location>
        <begin position="137"/>
        <end position="166"/>
    </location>
</feature>
<evidence type="ECO:0000256" key="1">
    <source>
        <dbReference type="SAM" id="MobiDB-lite"/>
    </source>
</evidence>
<proteinExistence type="predicted"/>
<dbReference type="Proteomes" id="UP000712281">
    <property type="component" value="Unassembled WGS sequence"/>
</dbReference>
<evidence type="ECO:0000313" key="3">
    <source>
        <dbReference type="EMBL" id="KAF2537085.1"/>
    </source>
</evidence>
<gene>
    <name evidence="3" type="ORF">F2Q68_00021077</name>
</gene>
<comment type="caution">
    <text evidence="3">The sequence shown here is derived from an EMBL/GenBank/DDBJ whole genome shotgun (WGS) entry which is preliminary data.</text>
</comment>
<reference evidence="3" key="1">
    <citation type="submission" date="2019-12" db="EMBL/GenBank/DDBJ databases">
        <title>Genome sequencing and annotation of Brassica cretica.</title>
        <authorList>
            <person name="Studholme D.J."/>
            <person name="Sarris P.F."/>
        </authorList>
    </citation>
    <scope>NUCLEOTIDE SEQUENCE</scope>
    <source>
        <strain evidence="3">PFS-001/15</strain>
        <tissue evidence="3">Leaf</tissue>
    </source>
</reference>
<dbReference type="AlphaFoldDB" id="A0A8S9FSY3"/>
<keyword evidence="2" id="KW-0732">Signal</keyword>
<protein>
    <recommendedName>
        <fullName evidence="5">Secreted protein</fullName>
    </recommendedName>
</protein>
<feature type="compositionally biased region" description="Basic residues" evidence="1">
    <location>
        <begin position="141"/>
        <end position="156"/>
    </location>
</feature>
<feature type="chain" id="PRO_5035712380" description="Secreted protein" evidence="2">
    <location>
        <begin position="20"/>
        <end position="179"/>
    </location>
</feature>
<feature type="compositionally biased region" description="Polar residues" evidence="1">
    <location>
        <begin position="107"/>
        <end position="116"/>
    </location>
</feature>
<feature type="signal peptide" evidence="2">
    <location>
        <begin position="1"/>
        <end position="19"/>
    </location>
</feature>
<evidence type="ECO:0000256" key="2">
    <source>
        <dbReference type="SAM" id="SignalP"/>
    </source>
</evidence>
<evidence type="ECO:0008006" key="5">
    <source>
        <dbReference type="Google" id="ProtNLM"/>
    </source>
</evidence>
<sequence>MLFSDFFWLLSAPAWVSHSQHFMMSFNDASKLFSAPAWASHSLNFLDLIFPCFPRRGVFFRGISGYIARKSSSKVCWNLGSGTWELGSGTWKLEPGTQRRIAETDRPASSTMTRASSPGEHNRVAGGLAGELGHDTSQLARRARPCRRSTRRRVRPRHEPARPASTSLISRSWISTLVY</sequence>
<feature type="region of interest" description="Disordered" evidence="1">
    <location>
        <begin position="103"/>
        <end position="122"/>
    </location>
</feature>
<accession>A0A8S9FSY3</accession>
<organism evidence="3 4">
    <name type="scientific">Brassica cretica</name>
    <name type="common">Mustard</name>
    <dbReference type="NCBI Taxonomy" id="69181"/>
    <lineage>
        <taxon>Eukaryota</taxon>
        <taxon>Viridiplantae</taxon>
        <taxon>Streptophyta</taxon>
        <taxon>Embryophyta</taxon>
        <taxon>Tracheophyta</taxon>
        <taxon>Spermatophyta</taxon>
        <taxon>Magnoliopsida</taxon>
        <taxon>eudicotyledons</taxon>
        <taxon>Gunneridae</taxon>
        <taxon>Pentapetalae</taxon>
        <taxon>rosids</taxon>
        <taxon>malvids</taxon>
        <taxon>Brassicales</taxon>
        <taxon>Brassicaceae</taxon>
        <taxon>Brassiceae</taxon>
        <taxon>Brassica</taxon>
    </lineage>
</organism>
<name>A0A8S9FSY3_BRACR</name>
<evidence type="ECO:0000313" key="4">
    <source>
        <dbReference type="Proteomes" id="UP000712281"/>
    </source>
</evidence>
<dbReference type="EMBL" id="QGKW02002228">
    <property type="protein sequence ID" value="KAF2537085.1"/>
    <property type="molecule type" value="Genomic_DNA"/>
</dbReference>